<keyword evidence="5" id="KW-0227">DNA damage</keyword>
<dbReference type="InterPro" id="IPR005273">
    <property type="entry name" value="Ura-DNA_glyco_family4"/>
</dbReference>
<evidence type="ECO:0000256" key="2">
    <source>
        <dbReference type="ARBA" id="ARBA00019403"/>
    </source>
</evidence>
<evidence type="ECO:0000313" key="11">
    <source>
        <dbReference type="EMBL" id="MBB4657827.1"/>
    </source>
</evidence>
<evidence type="ECO:0000256" key="3">
    <source>
        <dbReference type="ARBA" id="ARBA00022485"/>
    </source>
</evidence>
<keyword evidence="6" id="KW-0378">Hydrolase</keyword>
<sequence length="211" mass="22788">MADLFSRAVGNADAVLDALREEAAGCTLCPLYEPATQTVFGEGRAAAQIMLVGEQPGDQEDLAGEPFVGPAGQVLDECLDRAGIDRSNAYVTNAVKHFKFVQRGRRRIHEKPKVSEIDVCAKAWLAREREVVAPDLVIALGASAVRGITGKSGTIKSMRSDIRPIEGGSHLLVTVHPSYLLRIPDDEMREAETAAFVDDLRMGREFVAGLS</sequence>
<evidence type="ECO:0000259" key="10">
    <source>
        <dbReference type="SMART" id="SM00986"/>
    </source>
</evidence>
<name>A0A840HZH8_9PROT</name>
<dbReference type="Pfam" id="PF03167">
    <property type="entry name" value="UDG"/>
    <property type="match status" value="1"/>
</dbReference>
<dbReference type="Proteomes" id="UP000563524">
    <property type="component" value="Unassembled WGS sequence"/>
</dbReference>
<keyword evidence="7" id="KW-0408">Iron</keyword>
<keyword evidence="3" id="KW-0004">4Fe-4S</keyword>
<keyword evidence="9" id="KW-0234">DNA repair</keyword>
<evidence type="ECO:0000313" key="12">
    <source>
        <dbReference type="Proteomes" id="UP000563524"/>
    </source>
</evidence>
<dbReference type="SUPFAM" id="SSF52141">
    <property type="entry name" value="Uracil-DNA glycosylase-like"/>
    <property type="match status" value="1"/>
</dbReference>
<keyword evidence="8" id="KW-0411">Iron-sulfur</keyword>
<dbReference type="CDD" id="cd10030">
    <property type="entry name" value="UDG-F4_TTUDGA_SPO1dp_like"/>
    <property type="match status" value="1"/>
</dbReference>
<dbReference type="GO" id="GO:0051539">
    <property type="term" value="F:4 iron, 4 sulfur cluster binding"/>
    <property type="evidence" value="ECO:0007669"/>
    <property type="project" value="UniProtKB-KW"/>
</dbReference>
<dbReference type="RefSeq" id="WP_183815227.1">
    <property type="nucleotide sequence ID" value="NZ_JACHOB010000001.1"/>
</dbReference>
<dbReference type="SMART" id="SM00987">
    <property type="entry name" value="UreE_C"/>
    <property type="match status" value="1"/>
</dbReference>
<keyword evidence="11" id="KW-0548">Nucleotidyltransferase</keyword>
<evidence type="ECO:0000256" key="7">
    <source>
        <dbReference type="ARBA" id="ARBA00023004"/>
    </source>
</evidence>
<proteinExistence type="inferred from homology"/>
<keyword evidence="11" id="KW-0808">Transferase</keyword>
<dbReference type="InterPro" id="IPR036895">
    <property type="entry name" value="Uracil-DNA_glycosylase-like_sf"/>
</dbReference>
<comment type="caution">
    <text evidence="11">The sequence shown here is derived from an EMBL/GenBank/DDBJ whole genome shotgun (WGS) entry which is preliminary data.</text>
</comment>
<dbReference type="InterPro" id="IPR005122">
    <property type="entry name" value="Uracil-DNA_glycosylase-like"/>
</dbReference>
<evidence type="ECO:0000256" key="1">
    <source>
        <dbReference type="ARBA" id="ARBA00006521"/>
    </source>
</evidence>
<organism evidence="11 12">
    <name type="scientific">Parvularcula dongshanensis</name>
    <dbReference type="NCBI Taxonomy" id="1173995"/>
    <lineage>
        <taxon>Bacteria</taxon>
        <taxon>Pseudomonadati</taxon>
        <taxon>Pseudomonadota</taxon>
        <taxon>Alphaproteobacteria</taxon>
        <taxon>Parvularculales</taxon>
        <taxon>Parvularculaceae</taxon>
        <taxon>Parvularcula</taxon>
    </lineage>
</organism>
<evidence type="ECO:0000256" key="8">
    <source>
        <dbReference type="ARBA" id="ARBA00023014"/>
    </source>
</evidence>
<keyword evidence="4" id="KW-0479">Metal-binding</keyword>
<evidence type="ECO:0000256" key="4">
    <source>
        <dbReference type="ARBA" id="ARBA00022723"/>
    </source>
</evidence>
<dbReference type="Gene3D" id="3.40.470.10">
    <property type="entry name" value="Uracil-DNA glycosylase-like domain"/>
    <property type="match status" value="1"/>
</dbReference>
<dbReference type="GO" id="GO:0097506">
    <property type="term" value="F:deaminated base DNA N-glycosylase activity"/>
    <property type="evidence" value="ECO:0007669"/>
    <property type="project" value="UniProtKB-ARBA"/>
</dbReference>
<protein>
    <recommendedName>
        <fullName evidence="2">Type-4 uracil-DNA glycosylase</fullName>
    </recommendedName>
</protein>
<dbReference type="NCBIfam" id="TIGR03914">
    <property type="entry name" value="UDG_fam_dom"/>
    <property type="match status" value="1"/>
</dbReference>
<dbReference type="InterPro" id="IPR051536">
    <property type="entry name" value="UDG_Type-4/5"/>
</dbReference>
<dbReference type="PANTHER" id="PTHR33693:SF9">
    <property type="entry name" value="TYPE-4 URACIL-DNA GLYCOSYLASE"/>
    <property type="match status" value="1"/>
</dbReference>
<feature type="domain" description="Uracil-DNA glycosylase-like" evidence="10">
    <location>
        <begin position="40"/>
        <end position="201"/>
    </location>
</feature>
<dbReference type="GO" id="GO:0016779">
    <property type="term" value="F:nucleotidyltransferase activity"/>
    <property type="evidence" value="ECO:0007669"/>
    <property type="project" value="UniProtKB-KW"/>
</dbReference>
<gene>
    <name evidence="11" type="ORF">GGQ59_000327</name>
</gene>
<evidence type="ECO:0000256" key="9">
    <source>
        <dbReference type="ARBA" id="ARBA00023204"/>
    </source>
</evidence>
<keyword evidence="12" id="KW-1185">Reference proteome</keyword>
<reference evidence="11 12" key="1">
    <citation type="submission" date="2020-08" db="EMBL/GenBank/DDBJ databases">
        <title>Genomic Encyclopedia of Type Strains, Phase IV (KMG-IV): sequencing the most valuable type-strain genomes for metagenomic binning, comparative biology and taxonomic classification.</title>
        <authorList>
            <person name="Goeker M."/>
        </authorList>
    </citation>
    <scope>NUCLEOTIDE SEQUENCE [LARGE SCALE GENOMIC DNA]</scope>
    <source>
        <strain evidence="11 12">DSM 102850</strain>
    </source>
</reference>
<dbReference type="GO" id="GO:0046872">
    <property type="term" value="F:metal ion binding"/>
    <property type="evidence" value="ECO:0007669"/>
    <property type="project" value="UniProtKB-KW"/>
</dbReference>
<comment type="similarity">
    <text evidence="1">Belongs to the uracil-DNA glycosylase (UDG) superfamily. Type 4 (UDGa) family.</text>
</comment>
<dbReference type="EMBL" id="JACHOB010000001">
    <property type="protein sequence ID" value="MBB4657827.1"/>
    <property type="molecule type" value="Genomic_DNA"/>
</dbReference>
<dbReference type="PANTHER" id="PTHR33693">
    <property type="entry name" value="TYPE-5 URACIL-DNA GLYCOSYLASE"/>
    <property type="match status" value="1"/>
</dbReference>
<evidence type="ECO:0000256" key="5">
    <source>
        <dbReference type="ARBA" id="ARBA00022763"/>
    </source>
</evidence>
<dbReference type="GO" id="GO:0006281">
    <property type="term" value="P:DNA repair"/>
    <property type="evidence" value="ECO:0007669"/>
    <property type="project" value="UniProtKB-KW"/>
</dbReference>
<evidence type="ECO:0000256" key="6">
    <source>
        <dbReference type="ARBA" id="ARBA00022801"/>
    </source>
</evidence>
<accession>A0A840HZH8</accession>
<dbReference type="SMART" id="SM00986">
    <property type="entry name" value="UDG"/>
    <property type="match status" value="1"/>
</dbReference>
<dbReference type="AlphaFoldDB" id="A0A840HZH8"/>